<keyword evidence="2" id="KW-0808">Transferase</keyword>
<dbReference type="STRING" id="45286.A0A109UX50"/>
<evidence type="ECO:0000313" key="5">
    <source>
        <dbReference type="Proteomes" id="UP000243052"/>
    </source>
</evidence>
<dbReference type="Gene3D" id="3.40.1030.10">
    <property type="entry name" value="Nucleoside phosphorylase/phosphoribosyltransferase catalytic domain"/>
    <property type="match status" value="1"/>
</dbReference>
<dbReference type="Proteomes" id="UP000243052">
    <property type="component" value="Chromosome ii"/>
</dbReference>
<protein>
    <submittedName>
        <fullName evidence="4">HBR272Wp</fullName>
    </submittedName>
</protein>
<gene>
    <name evidence="4" type="ORF">AW171_hschr2987</name>
</gene>
<evidence type="ECO:0000256" key="2">
    <source>
        <dbReference type="ARBA" id="ARBA00022679"/>
    </source>
</evidence>
<dbReference type="InterPro" id="IPR005940">
    <property type="entry name" value="Anthranilate_Pribosyl_Tfrase"/>
</dbReference>
<dbReference type="GO" id="GO:0000162">
    <property type="term" value="P:L-tryptophan biosynthetic process"/>
    <property type="evidence" value="ECO:0007669"/>
    <property type="project" value="InterPro"/>
</dbReference>
<feature type="domain" description="Glycosyl transferase family 3" evidence="3">
    <location>
        <begin position="95"/>
        <end position="351"/>
    </location>
</feature>
<sequence length="367" mass="39991">MQLTEYTNKLLNDPENFTPDDLKEAITILVDQMRTIGLTTVENSIHVSCFLAVLQARNKVYKAEYLVATIEAMRKTANSVKAEDLIIEEGVIYGDIVGTGGDGHNTFNVSTSSCIVAGGIPGLKICKHGSKANTSSSGSGDILTELGYDGSKVVPETVPGLLAKNTFMYILGPSFHPGMACLPELKKIMKIRTIFNIVGPLFHNLEIPMCKVLGVYSKHVAGEYARAASILCSNCRLFIVSADIGIDEVSTEGKTNVWHYHPDRKTIETFVIEPADFGLQEHDINEVVSNSSKKNAETLLRILSGEVEKGDAVYDFILMNTAMIYCLSRDHRNWKEGVEAAETSIKSGAALKALNNAISSLDEIKTP</sequence>
<proteinExistence type="predicted"/>
<keyword evidence="5" id="KW-1185">Reference proteome</keyword>
<dbReference type="Pfam" id="PF00591">
    <property type="entry name" value="Glycos_transf_3"/>
    <property type="match status" value="1"/>
</dbReference>
<dbReference type="GO" id="GO:0005829">
    <property type="term" value="C:cytosol"/>
    <property type="evidence" value="ECO:0007669"/>
    <property type="project" value="TreeGrafter"/>
</dbReference>
<dbReference type="NCBIfam" id="TIGR01245">
    <property type="entry name" value="trpD"/>
    <property type="match status" value="1"/>
</dbReference>
<evidence type="ECO:0000313" key="4">
    <source>
        <dbReference type="EMBL" id="AMD19173.1"/>
    </source>
</evidence>
<dbReference type="EMBL" id="CP014242">
    <property type="protein sequence ID" value="AMD19173.1"/>
    <property type="molecule type" value="Genomic_DNA"/>
</dbReference>
<dbReference type="GeneID" id="28722646"/>
<dbReference type="GO" id="GO:0004048">
    <property type="term" value="F:anthranilate phosphoribosyltransferase activity"/>
    <property type="evidence" value="ECO:0007669"/>
    <property type="project" value="InterPro"/>
</dbReference>
<dbReference type="SUPFAM" id="SSF52418">
    <property type="entry name" value="Nucleoside phosphorylase/phosphoribosyltransferase catalytic domain"/>
    <property type="match status" value="1"/>
</dbReference>
<dbReference type="InterPro" id="IPR000312">
    <property type="entry name" value="Glycosyl_Trfase_fam3"/>
</dbReference>
<accession>A0A109UX50</accession>
<dbReference type="PANTHER" id="PTHR43285">
    <property type="entry name" value="ANTHRANILATE PHOSPHORIBOSYLTRANSFERASE"/>
    <property type="match status" value="1"/>
</dbReference>
<reference evidence="4 5" key="1">
    <citation type="submission" date="2016-01" db="EMBL/GenBank/DDBJ databases">
        <title>Genome sequence of the yeast Holleya sinecauda.</title>
        <authorList>
            <person name="Dietrich F.S."/>
        </authorList>
    </citation>
    <scope>NUCLEOTIDE SEQUENCE [LARGE SCALE GENOMIC DNA]</scope>
    <source>
        <strain evidence="4 5">ATCC 58844</strain>
    </source>
</reference>
<dbReference type="AlphaFoldDB" id="A0A109UX50"/>
<dbReference type="OrthoDB" id="427800at2759"/>
<dbReference type="InterPro" id="IPR035902">
    <property type="entry name" value="Nuc_phospho_transferase"/>
</dbReference>
<evidence type="ECO:0000259" key="3">
    <source>
        <dbReference type="Pfam" id="PF00591"/>
    </source>
</evidence>
<name>A0A109UX50_9SACH</name>
<keyword evidence="1" id="KW-0328">Glycosyltransferase</keyword>
<organism evidence="4 5">
    <name type="scientific">Eremothecium sinecaudum</name>
    <dbReference type="NCBI Taxonomy" id="45286"/>
    <lineage>
        <taxon>Eukaryota</taxon>
        <taxon>Fungi</taxon>
        <taxon>Dikarya</taxon>
        <taxon>Ascomycota</taxon>
        <taxon>Saccharomycotina</taxon>
        <taxon>Saccharomycetes</taxon>
        <taxon>Saccharomycetales</taxon>
        <taxon>Saccharomycetaceae</taxon>
        <taxon>Eremothecium</taxon>
    </lineage>
</organism>
<dbReference type="PANTHER" id="PTHR43285:SF2">
    <property type="entry name" value="ANTHRANILATE PHOSPHORIBOSYLTRANSFERASE"/>
    <property type="match status" value="1"/>
</dbReference>
<evidence type="ECO:0000256" key="1">
    <source>
        <dbReference type="ARBA" id="ARBA00022676"/>
    </source>
</evidence>
<dbReference type="RefSeq" id="XP_017986169.1">
    <property type="nucleotide sequence ID" value="XM_018130680.1"/>
</dbReference>